<accession>A0A1Q3BST9</accession>
<protein>
    <submittedName>
        <fullName evidence="1">Uncharacterized protein</fullName>
    </submittedName>
</protein>
<proteinExistence type="predicted"/>
<dbReference type="EMBL" id="BDDD01000857">
    <property type="protein sequence ID" value="GAV70989.1"/>
    <property type="molecule type" value="Genomic_DNA"/>
</dbReference>
<organism evidence="1 2">
    <name type="scientific">Cephalotus follicularis</name>
    <name type="common">Albany pitcher plant</name>
    <dbReference type="NCBI Taxonomy" id="3775"/>
    <lineage>
        <taxon>Eukaryota</taxon>
        <taxon>Viridiplantae</taxon>
        <taxon>Streptophyta</taxon>
        <taxon>Embryophyta</taxon>
        <taxon>Tracheophyta</taxon>
        <taxon>Spermatophyta</taxon>
        <taxon>Magnoliopsida</taxon>
        <taxon>eudicotyledons</taxon>
        <taxon>Gunneridae</taxon>
        <taxon>Pentapetalae</taxon>
        <taxon>rosids</taxon>
        <taxon>fabids</taxon>
        <taxon>Oxalidales</taxon>
        <taxon>Cephalotaceae</taxon>
        <taxon>Cephalotus</taxon>
    </lineage>
</organism>
<keyword evidence="2" id="KW-1185">Reference proteome</keyword>
<sequence length="106" mass="11421">VLLPGPAKVTPDLGFNGLELLVCQYTTILYHNSCGFVLVNPSLGCHNVLLVIHGFPDHNHAVLEDSGCITKDKVNSSRDHATPVELPMSLDIQGVLVSFESAVQEN</sequence>
<feature type="non-terminal residue" evidence="1">
    <location>
        <position position="1"/>
    </location>
</feature>
<dbReference type="Proteomes" id="UP000187406">
    <property type="component" value="Unassembled WGS sequence"/>
</dbReference>
<reference evidence="2" key="1">
    <citation type="submission" date="2016-04" db="EMBL/GenBank/DDBJ databases">
        <title>Cephalotus genome sequencing.</title>
        <authorList>
            <person name="Fukushima K."/>
            <person name="Hasebe M."/>
            <person name="Fang X."/>
        </authorList>
    </citation>
    <scope>NUCLEOTIDE SEQUENCE [LARGE SCALE GENOMIC DNA]</scope>
    <source>
        <strain evidence="2">cv. St1</strain>
    </source>
</reference>
<gene>
    <name evidence="1" type="ORF">CFOL_v3_14484</name>
</gene>
<evidence type="ECO:0000313" key="2">
    <source>
        <dbReference type="Proteomes" id="UP000187406"/>
    </source>
</evidence>
<dbReference type="AlphaFoldDB" id="A0A1Q3BST9"/>
<evidence type="ECO:0000313" key="1">
    <source>
        <dbReference type="EMBL" id="GAV70989.1"/>
    </source>
</evidence>
<dbReference type="InParanoid" id="A0A1Q3BST9"/>
<name>A0A1Q3BST9_CEPFO</name>
<comment type="caution">
    <text evidence="1">The sequence shown here is derived from an EMBL/GenBank/DDBJ whole genome shotgun (WGS) entry which is preliminary data.</text>
</comment>